<gene>
    <name evidence="1" type="ORF">GCM10017596_23900</name>
</gene>
<organism evidence="1 2">
    <name type="scientific">Microbacterium keratanolyticum</name>
    <dbReference type="NCBI Taxonomy" id="67574"/>
    <lineage>
        <taxon>Bacteria</taxon>
        <taxon>Bacillati</taxon>
        <taxon>Actinomycetota</taxon>
        <taxon>Actinomycetes</taxon>
        <taxon>Micrococcales</taxon>
        <taxon>Microbacteriaceae</taxon>
        <taxon>Microbacterium</taxon>
    </lineage>
</organism>
<dbReference type="AlphaFoldDB" id="A0A9W6M9B4"/>
<keyword evidence="2" id="KW-1185">Reference proteome</keyword>
<accession>A0A9W6M9B4</accession>
<reference evidence="1" key="1">
    <citation type="journal article" date="2014" name="Int. J. Syst. Evol. Microbiol.">
        <title>Complete genome sequence of Corynebacterium casei LMG S-19264T (=DSM 44701T), isolated from a smear-ripened cheese.</title>
        <authorList>
            <consortium name="US DOE Joint Genome Institute (JGI-PGF)"/>
            <person name="Walter F."/>
            <person name="Albersmeier A."/>
            <person name="Kalinowski J."/>
            <person name="Ruckert C."/>
        </authorList>
    </citation>
    <scope>NUCLEOTIDE SEQUENCE</scope>
    <source>
        <strain evidence="1">VKM Ac-1958</strain>
    </source>
</reference>
<dbReference type="EMBL" id="BSET01000002">
    <property type="protein sequence ID" value="GLK02675.1"/>
    <property type="molecule type" value="Genomic_DNA"/>
</dbReference>
<protein>
    <submittedName>
        <fullName evidence="1">Uncharacterized protein</fullName>
    </submittedName>
</protein>
<reference evidence="1" key="2">
    <citation type="submission" date="2023-01" db="EMBL/GenBank/DDBJ databases">
        <authorList>
            <person name="Sun Q."/>
            <person name="Evtushenko L."/>
        </authorList>
    </citation>
    <scope>NUCLEOTIDE SEQUENCE</scope>
    <source>
        <strain evidence="1">VKM Ac-1958</strain>
    </source>
</reference>
<proteinExistence type="predicted"/>
<evidence type="ECO:0000313" key="1">
    <source>
        <dbReference type="EMBL" id="GLK02675.1"/>
    </source>
</evidence>
<comment type="caution">
    <text evidence="1">The sequence shown here is derived from an EMBL/GenBank/DDBJ whole genome shotgun (WGS) entry which is preliminary data.</text>
</comment>
<name>A0A9W6M9B4_9MICO</name>
<evidence type="ECO:0000313" key="2">
    <source>
        <dbReference type="Proteomes" id="UP001142325"/>
    </source>
</evidence>
<sequence>MTIVETAPDGHTVGGGVGVGVGVIVPVGVGAGALVTDGEGDGGAAGVHAVSEIASRTAVPAVTVRLTIGRGCHAGADRARASYIDRP</sequence>
<dbReference type="Proteomes" id="UP001142325">
    <property type="component" value="Unassembled WGS sequence"/>
</dbReference>